<evidence type="ECO:0000256" key="2">
    <source>
        <dbReference type="ARBA" id="ARBA00010876"/>
    </source>
</evidence>
<evidence type="ECO:0000256" key="9">
    <source>
        <dbReference type="ARBA" id="ARBA00041561"/>
    </source>
</evidence>
<dbReference type="PROSITE" id="PS01129">
    <property type="entry name" value="PSI_RLU"/>
    <property type="match status" value="1"/>
</dbReference>
<organism evidence="14 15">
    <name type="scientific">Coemansia brasiliensis</name>
    <dbReference type="NCBI Taxonomy" id="2650707"/>
    <lineage>
        <taxon>Eukaryota</taxon>
        <taxon>Fungi</taxon>
        <taxon>Fungi incertae sedis</taxon>
        <taxon>Zoopagomycota</taxon>
        <taxon>Kickxellomycotina</taxon>
        <taxon>Kickxellomycetes</taxon>
        <taxon>Kickxellales</taxon>
        <taxon>Kickxellaceae</taxon>
        <taxon>Coemansia</taxon>
    </lineage>
</organism>
<dbReference type="Proteomes" id="UP001139887">
    <property type="component" value="Unassembled WGS sequence"/>
</dbReference>
<dbReference type="AlphaFoldDB" id="A0A9W8LZV1"/>
<protein>
    <recommendedName>
        <fullName evidence="8">21S rRNA pseudouridine(2819) synthase</fullName>
        <ecNumber evidence="7">5.4.99.43</ecNumber>
    </recommendedName>
    <alternativeName>
        <fullName evidence="10">Pseudouridine synthase 5</fullName>
    </alternativeName>
    <alternativeName>
        <fullName evidence="9">Pseudouridylate synthase PUS5</fullName>
    </alternativeName>
    <alternativeName>
        <fullName evidence="11">Uracil hydrolyase PUS5</fullName>
    </alternativeName>
</protein>
<dbReference type="InterPro" id="IPR050188">
    <property type="entry name" value="RluA_PseudoU_synthase"/>
</dbReference>
<dbReference type="InterPro" id="IPR020103">
    <property type="entry name" value="PsdUridine_synth_cat_dom_sf"/>
</dbReference>
<reference evidence="14" key="1">
    <citation type="submission" date="2022-07" db="EMBL/GenBank/DDBJ databases">
        <title>Phylogenomic reconstructions and comparative analyses of Kickxellomycotina fungi.</title>
        <authorList>
            <person name="Reynolds N.K."/>
            <person name="Stajich J.E."/>
            <person name="Barry K."/>
            <person name="Grigoriev I.V."/>
            <person name="Crous P."/>
            <person name="Smith M.E."/>
        </authorList>
    </citation>
    <scope>NUCLEOTIDE SEQUENCE</scope>
    <source>
        <strain evidence="14">NRRL 1566</strain>
    </source>
</reference>
<dbReference type="CDD" id="cd02869">
    <property type="entry name" value="PseudoU_synth_RluA_like"/>
    <property type="match status" value="1"/>
</dbReference>
<evidence type="ECO:0000256" key="6">
    <source>
        <dbReference type="ARBA" id="ARBA00037513"/>
    </source>
</evidence>
<dbReference type="GO" id="GO:0000455">
    <property type="term" value="P:enzyme-directed rRNA pseudouridine synthesis"/>
    <property type="evidence" value="ECO:0007669"/>
    <property type="project" value="TreeGrafter"/>
</dbReference>
<evidence type="ECO:0000259" key="13">
    <source>
        <dbReference type="Pfam" id="PF00849"/>
    </source>
</evidence>
<feature type="domain" description="Pseudouridine synthase RsuA/RluA-like" evidence="13">
    <location>
        <begin position="49"/>
        <end position="204"/>
    </location>
</feature>
<evidence type="ECO:0000256" key="8">
    <source>
        <dbReference type="ARBA" id="ARBA00040626"/>
    </source>
</evidence>
<accession>A0A9W8LZV1</accession>
<evidence type="ECO:0000256" key="4">
    <source>
        <dbReference type="ARBA" id="ARBA00023235"/>
    </source>
</evidence>
<comment type="similarity">
    <text evidence="2">Belongs to the pseudouridine synthase RluA family.</text>
</comment>
<proteinExistence type="inferred from homology"/>
<keyword evidence="4" id="KW-0413">Isomerase</keyword>
<dbReference type="OrthoDB" id="428658at2759"/>
<evidence type="ECO:0000256" key="5">
    <source>
        <dbReference type="ARBA" id="ARBA00036927"/>
    </source>
</evidence>
<dbReference type="Pfam" id="PF00849">
    <property type="entry name" value="PseudoU_synth_2"/>
    <property type="match status" value="1"/>
</dbReference>
<dbReference type="SUPFAM" id="SSF55120">
    <property type="entry name" value="Pseudouridine synthase"/>
    <property type="match status" value="1"/>
</dbReference>
<comment type="catalytic activity">
    <reaction evidence="5">
        <text>uridine(2819) in 21S rRNA = pseudouridine(2819) in 21S rRNA</text>
        <dbReference type="Rhea" id="RHEA:42556"/>
        <dbReference type="Rhea" id="RHEA-COMP:10113"/>
        <dbReference type="Rhea" id="RHEA-COMP:10114"/>
        <dbReference type="ChEBI" id="CHEBI:65314"/>
        <dbReference type="ChEBI" id="CHEBI:65315"/>
        <dbReference type="EC" id="5.4.99.43"/>
    </reaction>
</comment>
<evidence type="ECO:0000256" key="10">
    <source>
        <dbReference type="ARBA" id="ARBA00041978"/>
    </source>
</evidence>
<evidence type="ECO:0000256" key="11">
    <source>
        <dbReference type="ARBA" id="ARBA00042700"/>
    </source>
</evidence>
<evidence type="ECO:0000256" key="7">
    <source>
        <dbReference type="ARBA" id="ARBA00038947"/>
    </source>
</evidence>
<evidence type="ECO:0000256" key="12">
    <source>
        <dbReference type="SAM" id="MobiDB-lite"/>
    </source>
</evidence>
<sequence>MSIEMPVNLATTENEPSSKNPQLLSPKAQLVQKQFVQQQLPVIYATESLAVFQKPAGLACQGGTGVKYSVDSLLGSVDEFAEYKLVHRLDRGTSGALVVAKSRLAAVALTKAFHNHTVAKKYIAVLEGIPQYMQGTVRNPLLYTGTKTIAITAFSSEREIAAAKSAITKYKVLKTGTIGEAPVSIVSVEILSGRKHQIRAHCAQIIGCPVYGDKKYGGTANSMLCLHCAEITIPVSTHLTI</sequence>
<dbReference type="GO" id="GO:0160143">
    <property type="term" value="F:21S rRNA pseudouridine(2819) synthase activity"/>
    <property type="evidence" value="ECO:0007669"/>
    <property type="project" value="UniProtKB-EC"/>
</dbReference>
<evidence type="ECO:0000256" key="1">
    <source>
        <dbReference type="ARBA" id="ARBA00004173"/>
    </source>
</evidence>
<dbReference type="PANTHER" id="PTHR21600:SF81">
    <property type="entry name" value="21S RRNA PSEUDOURIDINE(2819) SYNTHASE"/>
    <property type="match status" value="1"/>
</dbReference>
<evidence type="ECO:0000313" key="15">
    <source>
        <dbReference type="Proteomes" id="UP001139887"/>
    </source>
</evidence>
<dbReference type="PANTHER" id="PTHR21600">
    <property type="entry name" value="MITOCHONDRIAL RNA PSEUDOURIDINE SYNTHASE"/>
    <property type="match status" value="1"/>
</dbReference>
<evidence type="ECO:0000256" key="3">
    <source>
        <dbReference type="ARBA" id="ARBA00023128"/>
    </source>
</evidence>
<name>A0A9W8LZV1_9FUNG</name>
<comment type="function">
    <text evidence="6">Pseudouridylate synthase responsible for the pseudouridine-2819 formation in mitochondrial 21S rRNA. May modulate the efficiency or the fidelity of the mitochondrial translation machinery.</text>
</comment>
<feature type="compositionally biased region" description="Polar residues" evidence="12">
    <location>
        <begin position="9"/>
        <end position="22"/>
    </location>
</feature>
<feature type="region of interest" description="Disordered" evidence="12">
    <location>
        <begin position="1"/>
        <end position="22"/>
    </location>
</feature>
<keyword evidence="15" id="KW-1185">Reference proteome</keyword>
<keyword evidence="3" id="KW-0496">Mitochondrion</keyword>
<dbReference type="InterPro" id="IPR006224">
    <property type="entry name" value="PsdUridine_synth_RluA-like_CS"/>
</dbReference>
<comment type="caution">
    <text evidence="14">The sequence shown here is derived from an EMBL/GenBank/DDBJ whole genome shotgun (WGS) entry which is preliminary data.</text>
</comment>
<dbReference type="InterPro" id="IPR006145">
    <property type="entry name" value="PsdUridine_synth_RsuA/RluA"/>
</dbReference>
<gene>
    <name evidence="14" type="ORF">IWW36_003639</name>
</gene>
<dbReference type="EC" id="5.4.99.43" evidence="7"/>
<dbReference type="GO" id="GO:0003723">
    <property type="term" value="F:RNA binding"/>
    <property type="evidence" value="ECO:0007669"/>
    <property type="project" value="InterPro"/>
</dbReference>
<dbReference type="Gene3D" id="3.30.2350.10">
    <property type="entry name" value="Pseudouridine synthase"/>
    <property type="match status" value="1"/>
</dbReference>
<evidence type="ECO:0000313" key="14">
    <source>
        <dbReference type="EMBL" id="KAJ2847847.1"/>
    </source>
</evidence>
<comment type="subcellular location">
    <subcellularLocation>
        <location evidence="1">Mitochondrion</location>
    </subcellularLocation>
</comment>
<dbReference type="EMBL" id="JANBUW010000251">
    <property type="protein sequence ID" value="KAJ2847847.1"/>
    <property type="molecule type" value="Genomic_DNA"/>
</dbReference>
<dbReference type="GO" id="GO:0005739">
    <property type="term" value="C:mitochondrion"/>
    <property type="evidence" value="ECO:0007669"/>
    <property type="project" value="UniProtKB-SubCell"/>
</dbReference>